<dbReference type="OrthoDB" id="269227at2759"/>
<dbReference type="GO" id="GO:0050660">
    <property type="term" value="F:flavin adenine dinucleotide binding"/>
    <property type="evidence" value="ECO:0007669"/>
    <property type="project" value="InterPro"/>
</dbReference>
<comment type="similarity">
    <text evidence="1">Belongs to the GMC oxidoreductase family.</text>
</comment>
<name>A0A6A6XUG3_9PLEO</name>
<dbReference type="Pfam" id="PF05199">
    <property type="entry name" value="GMC_oxred_C"/>
    <property type="match status" value="1"/>
</dbReference>
<sequence length="172" mass="18411">MGIDSDPQPGNIITLAAVLSHPLPNGTVHISANDEVGPPTIDHSTSQTNLILNCTHASYIRYLEIIADAAPFSSLLKPNGRCNHPAAFLEKDLEKAKAFVKLGSTTNWHSCGTCAMAPQDSGGVVDEGLRVYGVKNLRIVDANVFPLIPQSNLQSLVCAVAERVSDLIKREI</sequence>
<dbReference type="Gene3D" id="3.30.560.10">
    <property type="entry name" value="Glucose Oxidase, domain 3"/>
    <property type="match status" value="1"/>
</dbReference>
<evidence type="ECO:0000259" key="2">
    <source>
        <dbReference type="Pfam" id="PF05199"/>
    </source>
</evidence>
<dbReference type="SUPFAM" id="SSF54373">
    <property type="entry name" value="FAD-linked reductases, C-terminal domain"/>
    <property type="match status" value="1"/>
</dbReference>
<dbReference type="Proteomes" id="UP000799757">
    <property type="component" value="Unassembled WGS sequence"/>
</dbReference>
<accession>A0A6A6XUG3</accession>
<dbReference type="InterPro" id="IPR036188">
    <property type="entry name" value="FAD/NAD-bd_sf"/>
</dbReference>
<protein>
    <submittedName>
        <fullName evidence="3">GMC oxidoreductase</fullName>
    </submittedName>
</protein>
<dbReference type="Gene3D" id="3.50.50.60">
    <property type="entry name" value="FAD/NAD(P)-binding domain"/>
    <property type="match status" value="1"/>
</dbReference>
<dbReference type="AlphaFoldDB" id="A0A6A6XUG3"/>
<organism evidence="3 4">
    <name type="scientific">Melanomma pulvis-pyrius CBS 109.77</name>
    <dbReference type="NCBI Taxonomy" id="1314802"/>
    <lineage>
        <taxon>Eukaryota</taxon>
        <taxon>Fungi</taxon>
        <taxon>Dikarya</taxon>
        <taxon>Ascomycota</taxon>
        <taxon>Pezizomycotina</taxon>
        <taxon>Dothideomycetes</taxon>
        <taxon>Pleosporomycetidae</taxon>
        <taxon>Pleosporales</taxon>
        <taxon>Melanommataceae</taxon>
        <taxon>Melanomma</taxon>
    </lineage>
</organism>
<dbReference type="GO" id="GO:0016614">
    <property type="term" value="F:oxidoreductase activity, acting on CH-OH group of donors"/>
    <property type="evidence" value="ECO:0007669"/>
    <property type="project" value="InterPro"/>
</dbReference>
<feature type="domain" description="Glucose-methanol-choline oxidoreductase C-terminal" evidence="2">
    <location>
        <begin position="22"/>
        <end position="161"/>
    </location>
</feature>
<evidence type="ECO:0000313" key="3">
    <source>
        <dbReference type="EMBL" id="KAF2800211.1"/>
    </source>
</evidence>
<dbReference type="EMBL" id="MU001751">
    <property type="protein sequence ID" value="KAF2800211.1"/>
    <property type="molecule type" value="Genomic_DNA"/>
</dbReference>
<dbReference type="PANTHER" id="PTHR11552:SF210">
    <property type="entry name" value="GLUCOSE-METHANOL-CHOLINE OXIDOREDUCTASE N-TERMINAL DOMAIN-CONTAINING PROTEIN-RELATED"/>
    <property type="match status" value="1"/>
</dbReference>
<keyword evidence="4" id="KW-1185">Reference proteome</keyword>
<dbReference type="InterPro" id="IPR012132">
    <property type="entry name" value="GMC_OxRdtase"/>
</dbReference>
<gene>
    <name evidence="3" type="ORF">K505DRAFT_229230</name>
</gene>
<evidence type="ECO:0000313" key="4">
    <source>
        <dbReference type="Proteomes" id="UP000799757"/>
    </source>
</evidence>
<dbReference type="InterPro" id="IPR007867">
    <property type="entry name" value="GMC_OxRtase_C"/>
</dbReference>
<proteinExistence type="inferred from homology"/>
<dbReference type="PANTHER" id="PTHR11552">
    <property type="entry name" value="GLUCOSE-METHANOL-CHOLINE GMC OXIDOREDUCTASE"/>
    <property type="match status" value="1"/>
</dbReference>
<reference evidence="3" key="1">
    <citation type="journal article" date="2020" name="Stud. Mycol.">
        <title>101 Dothideomycetes genomes: a test case for predicting lifestyles and emergence of pathogens.</title>
        <authorList>
            <person name="Haridas S."/>
            <person name="Albert R."/>
            <person name="Binder M."/>
            <person name="Bloem J."/>
            <person name="Labutti K."/>
            <person name="Salamov A."/>
            <person name="Andreopoulos B."/>
            <person name="Baker S."/>
            <person name="Barry K."/>
            <person name="Bills G."/>
            <person name="Bluhm B."/>
            <person name="Cannon C."/>
            <person name="Castanera R."/>
            <person name="Culley D."/>
            <person name="Daum C."/>
            <person name="Ezra D."/>
            <person name="Gonzalez J."/>
            <person name="Henrissat B."/>
            <person name="Kuo A."/>
            <person name="Liang C."/>
            <person name="Lipzen A."/>
            <person name="Lutzoni F."/>
            <person name="Magnuson J."/>
            <person name="Mondo S."/>
            <person name="Nolan M."/>
            <person name="Ohm R."/>
            <person name="Pangilinan J."/>
            <person name="Park H.-J."/>
            <person name="Ramirez L."/>
            <person name="Alfaro M."/>
            <person name="Sun H."/>
            <person name="Tritt A."/>
            <person name="Yoshinaga Y."/>
            <person name="Zwiers L.-H."/>
            <person name="Turgeon B."/>
            <person name="Goodwin S."/>
            <person name="Spatafora J."/>
            <person name="Crous P."/>
            <person name="Grigoriev I."/>
        </authorList>
    </citation>
    <scope>NUCLEOTIDE SEQUENCE</scope>
    <source>
        <strain evidence="3">CBS 109.77</strain>
    </source>
</reference>
<dbReference type="SUPFAM" id="SSF51905">
    <property type="entry name" value="FAD/NAD(P)-binding domain"/>
    <property type="match status" value="1"/>
</dbReference>
<evidence type="ECO:0000256" key="1">
    <source>
        <dbReference type="ARBA" id="ARBA00010790"/>
    </source>
</evidence>